<dbReference type="EMBL" id="ML220115">
    <property type="protein sequence ID" value="TGZ82547.1"/>
    <property type="molecule type" value="Genomic_DNA"/>
</dbReference>
<keyword evidence="3" id="KW-1185">Reference proteome</keyword>
<gene>
    <name evidence="2" type="ORF">EX30DRAFT_189900</name>
</gene>
<name>A0A4S2N0K9_9PEZI</name>
<sequence>MRYHTVPPWGLSVNWASKRGCPEAQSPSCISLCVASPNILLPHPPHTPFRPLINRPSPPPHSKTRYEPGPFRCGSSISLLSPSR</sequence>
<dbReference type="InParanoid" id="A0A4S2N0K9"/>
<evidence type="ECO:0000313" key="2">
    <source>
        <dbReference type="EMBL" id="TGZ82547.1"/>
    </source>
</evidence>
<feature type="compositionally biased region" description="Polar residues" evidence="1">
    <location>
        <begin position="75"/>
        <end position="84"/>
    </location>
</feature>
<dbReference type="Proteomes" id="UP000298138">
    <property type="component" value="Unassembled WGS sequence"/>
</dbReference>
<reference evidence="2 3" key="1">
    <citation type="submission" date="2019-04" db="EMBL/GenBank/DDBJ databases">
        <title>Comparative genomics and transcriptomics to analyze fruiting body development in filamentous ascomycetes.</title>
        <authorList>
            <consortium name="DOE Joint Genome Institute"/>
            <person name="Lutkenhaus R."/>
            <person name="Traeger S."/>
            <person name="Breuer J."/>
            <person name="Kuo A."/>
            <person name="Lipzen A."/>
            <person name="Pangilinan J."/>
            <person name="Dilworth D."/>
            <person name="Sandor L."/>
            <person name="Poggeler S."/>
            <person name="Barry K."/>
            <person name="Grigoriev I.V."/>
            <person name="Nowrousian M."/>
        </authorList>
    </citation>
    <scope>NUCLEOTIDE SEQUENCE [LARGE SCALE GENOMIC DNA]</scope>
    <source>
        <strain evidence="2 3">CBS 389.68</strain>
    </source>
</reference>
<feature type="region of interest" description="Disordered" evidence="1">
    <location>
        <begin position="46"/>
        <end position="84"/>
    </location>
</feature>
<evidence type="ECO:0000256" key="1">
    <source>
        <dbReference type="SAM" id="MobiDB-lite"/>
    </source>
</evidence>
<dbReference type="AlphaFoldDB" id="A0A4S2N0K9"/>
<evidence type="ECO:0000313" key="3">
    <source>
        <dbReference type="Proteomes" id="UP000298138"/>
    </source>
</evidence>
<protein>
    <submittedName>
        <fullName evidence="2">Uncharacterized protein</fullName>
    </submittedName>
</protein>
<proteinExistence type="predicted"/>
<accession>A0A4S2N0K9</accession>
<organism evidence="2 3">
    <name type="scientific">Ascodesmis nigricans</name>
    <dbReference type="NCBI Taxonomy" id="341454"/>
    <lineage>
        <taxon>Eukaryota</taxon>
        <taxon>Fungi</taxon>
        <taxon>Dikarya</taxon>
        <taxon>Ascomycota</taxon>
        <taxon>Pezizomycotina</taxon>
        <taxon>Pezizomycetes</taxon>
        <taxon>Pezizales</taxon>
        <taxon>Ascodesmidaceae</taxon>
        <taxon>Ascodesmis</taxon>
    </lineage>
</organism>